<dbReference type="KEGG" id="rher:EHE19_001400"/>
<organism evidence="4 5">
    <name type="scientific">Ruminiclostridium herbifermentans</name>
    <dbReference type="NCBI Taxonomy" id="2488810"/>
    <lineage>
        <taxon>Bacteria</taxon>
        <taxon>Bacillati</taxon>
        <taxon>Bacillota</taxon>
        <taxon>Clostridia</taxon>
        <taxon>Eubacteriales</taxon>
        <taxon>Oscillospiraceae</taxon>
        <taxon>Ruminiclostridium</taxon>
    </lineage>
</organism>
<dbReference type="InterPro" id="IPR010998">
    <property type="entry name" value="Integrase_recombinase_N"/>
</dbReference>
<dbReference type="GO" id="GO:0015074">
    <property type="term" value="P:DNA integration"/>
    <property type="evidence" value="ECO:0007669"/>
    <property type="project" value="InterPro"/>
</dbReference>
<dbReference type="SUPFAM" id="SSF56349">
    <property type="entry name" value="DNA breaking-rejoining enzymes"/>
    <property type="match status" value="1"/>
</dbReference>
<name>A0A4V6ENY1_9FIRM</name>
<dbReference type="PANTHER" id="PTHR30349">
    <property type="entry name" value="PHAGE INTEGRASE-RELATED"/>
    <property type="match status" value="1"/>
</dbReference>
<evidence type="ECO:0000313" key="5">
    <source>
        <dbReference type="Proteomes" id="UP000306409"/>
    </source>
</evidence>
<evidence type="ECO:0000256" key="3">
    <source>
        <dbReference type="ARBA" id="ARBA00023172"/>
    </source>
</evidence>
<dbReference type="Gene3D" id="1.10.150.130">
    <property type="match status" value="1"/>
</dbReference>
<dbReference type="CDD" id="cd01189">
    <property type="entry name" value="INT_ICEBs1_C_like"/>
    <property type="match status" value="1"/>
</dbReference>
<comment type="similarity">
    <text evidence="1">Belongs to the 'phage' integrase family.</text>
</comment>
<gene>
    <name evidence="4" type="ORF">EHE19_001400</name>
</gene>
<dbReference type="InterPro" id="IPR013762">
    <property type="entry name" value="Integrase-like_cat_sf"/>
</dbReference>
<dbReference type="GO" id="GO:0006310">
    <property type="term" value="P:DNA recombination"/>
    <property type="evidence" value="ECO:0007669"/>
    <property type="project" value="UniProtKB-KW"/>
</dbReference>
<dbReference type="PANTHER" id="PTHR30349:SF64">
    <property type="entry name" value="PROPHAGE INTEGRASE INTD-RELATED"/>
    <property type="match status" value="1"/>
</dbReference>
<evidence type="ECO:0000256" key="1">
    <source>
        <dbReference type="ARBA" id="ARBA00008857"/>
    </source>
</evidence>
<dbReference type="AlphaFoldDB" id="A0A4V6ENY1"/>
<dbReference type="Proteomes" id="UP000306409">
    <property type="component" value="Chromosome"/>
</dbReference>
<dbReference type="InterPro" id="IPR050090">
    <property type="entry name" value="Tyrosine_recombinase_XerCD"/>
</dbReference>
<dbReference type="EMBL" id="CP061336">
    <property type="protein sequence ID" value="QNU67231.1"/>
    <property type="molecule type" value="Genomic_DNA"/>
</dbReference>
<dbReference type="RefSeq" id="WP_137697300.1">
    <property type="nucleotide sequence ID" value="NZ_CP061336.1"/>
</dbReference>
<evidence type="ECO:0000313" key="4">
    <source>
        <dbReference type="EMBL" id="QNU67231.1"/>
    </source>
</evidence>
<keyword evidence="5" id="KW-1185">Reference proteome</keyword>
<dbReference type="PROSITE" id="PS51900">
    <property type="entry name" value="CB"/>
    <property type="match status" value="1"/>
</dbReference>
<evidence type="ECO:0000256" key="2">
    <source>
        <dbReference type="ARBA" id="ARBA00023125"/>
    </source>
</evidence>
<sequence>MEDINKKRKRRSRNEGMIRWIESKQLWEARYPVGTKEYTGKDGKQRSKTEYKSIYGKKNEKGLLVKKMREALTALGKGEYVEPSDKTLIKWCQEWFETHKKPSIRTNTREKYLTSIARLKRYDIAKMPLKTLNLELIQKFYNSLSDEGFSQETIKATHSLINGALEKAEELKMVIKNEARKTIIPKNDILLFDEDEAEKKALTEEQEKAFLYQLGRRTKHFMYALFMDNTGLRPGEALALNRSDIDTKKRTVKVTKTYLEKQKKIQNATKTESSRRTIPIPADIIKLLDEYMLKQPNKKPNDPLFQTEKGKRPTMSYLRKRFKYAGKAIGCEWVTLHTMRHTYASKLFREKVDIKVISKLLGHKDVSTTYDIYVHFIDNVVEDSVQVLNNGLPEALPEKSRKGEQKIKKNNNKIIELKKVSTN</sequence>
<dbReference type="InterPro" id="IPR011010">
    <property type="entry name" value="DNA_brk_join_enz"/>
</dbReference>
<dbReference type="GO" id="GO:0003677">
    <property type="term" value="F:DNA binding"/>
    <property type="evidence" value="ECO:0007669"/>
    <property type="project" value="UniProtKB-UniRule"/>
</dbReference>
<dbReference type="InterPro" id="IPR025269">
    <property type="entry name" value="SAM-like_dom"/>
</dbReference>
<keyword evidence="2" id="KW-0238">DNA-binding</keyword>
<proteinExistence type="inferred from homology"/>
<dbReference type="Pfam" id="PF00589">
    <property type="entry name" value="Phage_integrase"/>
    <property type="match status" value="1"/>
</dbReference>
<dbReference type="InterPro" id="IPR044068">
    <property type="entry name" value="CB"/>
</dbReference>
<dbReference type="Gene3D" id="1.10.443.10">
    <property type="entry name" value="Intergrase catalytic core"/>
    <property type="match status" value="1"/>
</dbReference>
<dbReference type="OrthoDB" id="9785687at2"/>
<dbReference type="Pfam" id="PF13102">
    <property type="entry name" value="Phage_int_SAM_5"/>
    <property type="match status" value="1"/>
</dbReference>
<protein>
    <submittedName>
        <fullName evidence="4">Site-specific integrase</fullName>
    </submittedName>
</protein>
<dbReference type="InterPro" id="IPR002104">
    <property type="entry name" value="Integrase_catalytic"/>
</dbReference>
<reference evidence="4 5" key="1">
    <citation type="submission" date="2020-09" db="EMBL/GenBank/DDBJ databases">
        <title>Characterization and genome sequencing of Ruminiclostridium sp. nov. MA18.</title>
        <authorList>
            <person name="Rettenmaier R."/>
            <person name="Kowollik M.-L."/>
            <person name="Liebl W."/>
            <person name="Zverlov V."/>
        </authorList>
    </citation>
    <scope>NUCLEOTIDE SEQUENCE [LARGE SCALE GENOMIC DNA]</scope>
    <source>
        <strain evidence="4 5">MA18</strain>
    </source>
</reference>
<accession>A0A4V6ENY1</accession>
<keyword evidence="3" id="KW-0233">DNA recombination</keyword>
<dbReference type="PROSITE" id="PS51898">
    <property type="entry name" value="TYR_RECOMBINASE"/>
    <property type="match status" value="1"/>
</dbReference>